<dbReference type="GO" id="GO:0005886">
    <property type="term" value="C:plasma membrane"/>
    <property type="evidence" value="ECO:0007669"/>
    <property type="project" value="TreeGrafter"/>
</dbReference>
<evidence type="ECO:0000256" key="2">
    <source>
        <dbReference type="ARBA" id="ARBA00014783"/>
    </source>
</evidence>
<reference evidence="13 14" key="1">
    <citation type="journal article" date="2014" name="Int. J. Syst. Evol. Microbiol.">
        <title>Description of Galbitalea soli gen. nov., sp. nov., and Frondihabitans sucicola sp. nov.</title>
        <authorList>
            <person name="Kim S.J."/>
            <person name="Lim J.M."/>
            <person name="Ahn J.H."/>
            <person name="Weon H.Y."/>
            <person name="Hamada M."/>
            <person name="Suzuki K."/>
            <person name="Ahn T.Y."/>
            <person name="Kwon S.W."/>
        </authorList>
    </citation>
    <scope>NUCLEOTIDE SEQUENCE [LARGE SCALE GENOMIC DNA]</scope>
    <source>
        <strain evidence="13 14">NBRC 108727</strain>
    </source>
</reference>
<dbReference type="InterPro" id="IPR050893">
    <property type="entry name" value="Sugar_PTS"/>
</dbReference>
<keyword evidence="8" id="KW-0418">Kinase</keyword>
<name>A0A7C9TPL2_9MICO</name>
<evidence type="ECO:0000256" key="11">
    <source>
        <dbReference type="ARBA" id="ARBA00030962"/>
    </source>
</evidence>
<evidence type="ECO:0000256" key="5">
    <source>
        <dbReference type="ARBA" id="ARBA00022597"/>
    </source>
</evidence>
<dbReference type="SUPFAM" id="SSF55804">
    <property type="entry name" value="Phoshotransferase/anion transport protein"/>
    <property type="match status" value="1"/>
</dbReference>
<dbReference type="GO" id="GO:0090563">
    <property type="term" value="F:protein-phosphocysteine-sugar phosphotransferase activity"/>
    <property type="evidence" value="ECO:0007669"/>
    <property type="project" value="TreeGrafter"/>
</dbReference>
<evidence type="ECO:0000256" key="1">
    <source>
        <dbReference type="ARBA" id="ARBA00002434"/>
    </source>
</evidence>
<evidence type="ECO:0000256" key="9">
    <source>
        <dbReference type="ARBA" id="ARBA00029908"/>
    </source>
</evidence>
<keyword evidence="6" id="KW-0808">Transferase</keyword>
<evidence type="ECO:0000256" key="7">
    <source>
        <dbReference type="ARBA" id="ARBA00022683"/>
    </source>
</evidence>
<dbReference type="InterPro" id="IPR016152">
    <property type="entry name" value="PTrfase/Anion_transptr"/>
</dbReference>
<dbReference type="PANTHER" id="PTHR30181:SF2">
    <property type="entry name" value="PTS SYSTEM MANNITOL-SPECIFIC EIICBA COMPONENT"/>
    <property type="match status" value="1"/>
</dbReference>
<evidence type="ECO:0000259" key="12">
    <source>
        <dbReference type="PROSITE" id="PS51094"/>
    </source>
</evidence>
<keyword evidence="5 13" id="KW-0762">Sugar transport</keyword>
<accession>A0A7C9TPL2</accession>
<proteinExistence type="predicted"/>
<dbReference type="GO" id="GO:0016301">
    <property type="term" value="F:kinase activity"/>
    <property type="evidence" value="ECO:0007669"/>
    <property type="project" value="UniProtKB-KW"/>
</dbReference>
<dbReference type="Pfam" id="PF00359">
    <property type="entry name" value="PTS_EIIA_2"/>
    <property type="match status" value="1"/>
</dbReference>
<comment type="caution">
    <text evidence="13">The sequence shown here is derived from an EMBL/GenBank/DDBJ whole genome shotgun (WGS) entry which is preliminary data.</text>
</comment>
<organism evidence="13 14">
    <name type="scientific">Galbitalea soli</name>
    <dbReference type="NCBI Taxonomy" id="1268042"/>
    <lineage>
        <taxon>Bacteria</taxon>
        <taxon>Bacillati</taxon>
        <taxon>Actinomycetota</taxon>
        <taxon>Actinomycetes</taxon>
        <taxon>Micrococcales</taxon>
        <taxon>Microbacteriaceae</taxon>
        <taxon>Galbitalea</taxon>
    </lineage>
</organism>
<keyword evidence="14" id="KW-1185">Reference proteome</keyword>
<keyword evidence="7" id="KW-0598">Phosphotransferase system</keyword>
<keyword evidence="4" id="KW-0597">Phosphoprotein</keyword>
<dbReference type="AlphaFoldDB" id="A0A7C9TPL2"/>
<keyword evidence="3" id="KW-0813">Transport</keyword>
<evidence type="ECO:0000256" key="4">
    <source>
        <dbReference type="ARBA" id="ARBA00022553"/>
    </source>
</evidence>
<gene>
    <name evidence="13" type="ORF">G3T37_02270</name>
</gene>
<evidence type="ECO:0000256" key="3">
    <source>
        <dbReference type="ARBA" id="ARBA00022448"/>
    </source>
</evidence>
<dbReference type="Gene3D" id="3.40.930.10">
    <property type="entry name" value="Mannitol-specific EII, Chain A"/>
    <property type="match status" value="1"/>
</dbReference>
<sequence length="148" mass="15446">MAPTLDELGRLLPDAGIAFDLDFDDRNGVIRHVGGMLVARGSVEASYIAEMLDRERAVSTYVGHGIAMPHGTLGAKDEVLAEGLAFVRLAHPVDWGGESVSVVIGIAARGRRYIALLSQLAAALLDGGRAEALLSAATPSEVRSLLAG</sequence>
<dbReference type="PROSITE" id="PS00372">
    <property type="entry name" value="PTS_EIIA_TYPE_2_HIS"/>
    <property type="match status" value="1"/>
</dbReference>
<evidence type="ECO:0000313" key="14">
    <source>
        <dbReference type="Proteomes" id="UP000479756"/>
    </source>
</evidence>
<evidence type="ECO:0000256" key="8">
    <source>
        <dbReference type="ARBA" id="ARBA00022777"/>
    </source>
</evidence>
<dbReference type="PROSITE" id="PS51094">
    <property type="entry name" value="PTS_EIIA_TYPE_2"/>
    <property type="match status" value="1"/>
</dbReference>
<dbReference type="EMBL" id="JAAGWZ010000001">
    <property type="protein sequence ID" value="NEM90180.1"/>
    <property type="molecule type" value="Genomic_DNA"/>
</dbReference>
<feature type="domain" description="PTS EIIA type-2" evidence="12">
    <location>
        <begin position="10"/>
        <end position="148"/>
    </location>
</feature>
<comment type="function">
    <text evidence="1">The phosphoenolpyruvate-dependent sugar phosphotransferase system (sugar PTS), a major carbohydrate active transport system, catalyzes the phosphorylation of incoming sugar substrates concomitantly with their translocation across the cell membrane. The enzyme II CmtAB PTS system is involved in D-mannitol transport.</text>
</comment>
<dbReference type="PANTHER" id="PTHR30181">
    <property type="entry name" value="MANNITOL PERMEASE IIC COMPONENT"/>
    <property type="match status" value="1"/>
</dbReference>
<dbReference type="Proteomes" id="UP000479756">
    <property type="component" value="Unassembled WGS sequence"/>
</dbReference>
<dbReference type="RefSeq" id="WP_163471853.1">
    <property type="nucleotide sequence ID" value="NZ_JAAGWZ010000001.1"/>
</dbReference>
<protein>
    <recommendedName>
        <fullName evidence="2">Mannitol-specific phosphotransferase enzyme IIA component</fullName>
    </recommendedName>
    <alternativeName>
        <fullName evidence="10">EIIA</fullName>
    </alternativeName>
    <alternativeName>
        <fullName evidence="11">EIII</fullName>
    </alternativeName>
    <alternativeName>
        <fullName evidence="9">PTS system mannitol-specific EIIA component</fullName>
    </alternativeName>
</protein>
<dbReference type="InterPro" id="IPR002178">
    <property type="entry name" value="PTS_EIIA_type-2_dom"/>
</dbReference>
<dbReference type="CDD" id="cd00211">
    <property type="entry name" value="PTS_IIA_fru"/>
    <property type="match status" value="1"/>
</dbReference>
<evidence type="ECO:0000313" key="13">
    <source>
        <dbReference type="EMBL" id="NEM90180.1"/>
    </source>
</evidence>
<evidence type="ECO:0000256" key="10">
    <source>
        <dbReference type="ARBA" id="ARBA00030956"/>
    </source>
</evidence>
<dbReference type="GO" id="GO:0009401">
    <property type="term" value="P:phosphoenolpyruvate-dependent sugar phosphotransferase system"/>
    <property type="evidence" value="ECO:0007669"/>
    <property type="project" value="UniProtKB-KW"/>
</dbReference>
<evidence type="ECO:0000256" key="6">
    <source>
        <dbReference type="ARBA" id="ARBA00022679"/>
    </source>
</evidence>